<keyword evidence="2" id="KW-1185">Reference proteome</keyword>
<dbReference type="Gramene" id="evm.model.06.490">
    <property type="protein sequence ID" value="cds.evm.model.06.490"/>
    <property type="gene ID" value="evm.TU.06.490"/>
</dbReference>
<dbReference type="EMBL" id="UZAU01000565">
    <property type="status" value="NOT_ANNOTATED_CDS"/>
    <property type="molecule type" value="Genomic_DNA"/>
</dbReference>
<protein>
    <submittedName>
        <fullName evidence="1">Uncharacterized protein</fullName>
    </submittedName>
</protein>
<proteinExistence type="predicted"/>
<dbReference type="Proteomes" id="UP000596661">
    <property type="component" value="Chromosome 6"/>
</dbReference>
<accession>A0A803PYL1</accession>
<reference evidence="1" key="1">
    <citation type="submission" date="2018-11" db="EMBL/GenBank/DDBJ databases">
        <authorList>
            <person name="Grassa J C."/>
        </authorList>
    </citation>
    <scope>NUCLEOTIDE SEQUENCE [LARGE SCALE GENOMIC DNA]</scope>
</reference>
<name>A0A803PYL1_CANSA</name>
<organism evidence="1 2">
    <name type="scientific">Cannabis sativa</name>
    <name type="common">Hemp</name>
    <name type="synonym">Marijuana</name>
    <dbReference type="NCBI Taxonomy" id="3483"/>
    <lineage>
        <taxon>Eukaryota</taxon>
        <taxon>Viridiplantae</taxon>
        <taxon>Streptophyta</taxon>
        <taxon>Embryophyta</taxon>
        <taxon>Tracheophyta</taxon>
        <taxon>Spermatophyta</taxon>
        <taxon>Magnoliopsida</taxon>
        <taxon>eudicotyledons</taxon>
        <taxon>Gunneridae</taxon>
        <taxon>Pentapetalae</taxon>
        <taxon>rosids</taxon>
        <taxon>fabids</taxon>
        <taxon>Rosales</taxon>
        <taxon>Cannabaceae</taxon>
        <taxon>Cannabis</taxon>
    </lineage>
</organism>
<sequence>MEMVGGRGLGSESRSGLWVQVWIRVWVRGPTRVCVWVKGLVSGSRFEVRGLGLTLEVWVRVQVSVCVRFLAGSEFGIKGWDKGRGRDRGPGRGRVRGLRSRSTLGFGSRPSLGFEAGVQVSRSGLGPRLGVW</sequence>
<reference evidence="1" key="2">
    <citation type="submission" date="2021-03" db="UniProtKB">
        <authorList>
            <consortium name="EnsemblPlants"/>
        </authorList>
    </citation>
    <scope>IDENTIFICATION</scope>
</reference>
<dbReference type="AlphaFoldDB" id="A0A803PYL1"/>
<evidence type="ECO:0000313" key="2">
    <source>
        <dbReference type="Proteomes" id="UP000596661"/>
    </source>
</evidence>
<dbReference type="EnsemblPlants" id="evm.model.06.490">
    <property type="protein sequence ID" value="cds.evm.model.06.490"/>
    <property type="gene ID" value="evm.TU.06.490"/>
</dbReference>
<evidence type="ECO:0000313" key="1">
    <source>
        <dbReference type="EnsemblPlants" id="cds.evm.model.06.490"/>
    </source>
</evidence>